<organism evidence="2 3">
    <name type="scientific">Paramuricea clavata</name>
    <name type="common">Red gorgonian</name>
    <name type="synonym">Violescent sea-whip</name>
    <dbReference type="NCBI Taxonomy" id="317549"/>
    <lineage>
        <taxon>Eukaryota</taxon>
        <taxon>Metazoa</taxon>
        <taxon>Cnidaria</taxon>
        <taxon>Anthozoa</taxon>
        <taxon>Octocorallia</taxon>
        <taxon>Malacalcyonacea</taxon>
        <taxon>Plexauridae</taxon>
        <taxon>Paramuricea</taxon>
    </lineage>
</organism>
<protein>
    <submittedName>
        <fullName evidence="2">Uncharacterized protein</fullName>
    </submittedName>
</protein>
<feature type="compositionally biased region" description="Low complexity" evidence="1">
    <location>
        <begin position="1247"/>
        <end position="1265"/>
    </location>
</feature>
<keyword evidence="3" id="KW-1185">Reference proteome</keyword>
<dbReference type="InterPro" id="IPR036709">
    <property type="entry name" value="Autotransporte_beta_dom_sf"/>
</dbReference>
<feature type="region of interest" description="Disordered" evidence="1">
    <location>
        <begin position="1246"/>
        <end position="1268"/>
    </location>
</feature>
<comment type="caution">
    <text evidence="2">The sequence shown here is derived from an EMBL/GenBank/DDBJ whole genome shotgun (WGS) entry which is preliminary data.</text>
</comment>
<accession>A0A6S7JQH1</accession>
<dbReference type="Proteomes" id="UP001152795">
    <property type="component" value="Unassembled WGS sequence"/>
</dbReference>
<evidence type="ECO:0000313" key="3">
    <source>
        <dbReference type="Proteomes" id="UP001152795"/>
    </source>
</evidence>
<evidence type="ECO:0000256" key="1">
    <source>
        <dbReference type="SAM" id="MobiDB-lite"/>
    </source>
</evidence>
<dbReference type="EMBL" id="CACRXK020020543">
    <property type="protein sequence ID" value="CAB4034926.1"/>
    <property type="molecule type" value="Genomic_DNA"/>
</dbReference>
<dbReference type="SUPFAM" id="SSF103515">
    <property type="entry name" value="Autotransporter"/>
    <property type="match status" value="1"/>
</dbReference>
<name>A0A6S7JQH1_PARCT</name>
<feature type="non-terminal residue" evidence="2">
    <location>
        <position position="1"/>
    </location>
</feature>
<sequence length="1647" mass="171330">GNNSTITAKTIDATNIDNSGTINGDSSAASTITATNIKNSKNITKGGGKLTIVATELTNTAGGTIGTSGVALTEISVTTSIDNSHLIYAGTIKATAINNKNGTITADFALPATTNKTSKITNFAKANIVSSSMVVTEVSNSGAIRGTNLTIVATELTNSVGGTIGALNAALTEISVTTSIDNSHLIYAGTITGAGLTINNKALGIIYATTITTANITNLGEIGTVTSGKAFKTKTITANTSIDNSHLIYAGKIHGTDLTINNKLAASKIIATEITAKDITNLGEIGTVTSGKAVTTITATGKIDNSLNIFADTIEANQIDNDGAINLTGGNKTITAPTINNTANGTINAKFANASGGTTITNSGGTIESAEIKVKIINNTKGTIKAKFTNASGNTKLTNASGANIESTDITVNEIDNSGEIGKTTPVAKIEAKTINNKAGTIKAKFTDASTKLTNAQNAKIESTDITVDTIDNSGDIGAAGTPVTSITATTKIDNSNKIYAKKITGTSLAINNLVTASKIVADEIEATTINNNAGTIKAKFTNSNTTITNGAATGKKAIIEITADNSTAAMHVDNYTGQDGNDELHINFSGALSGLNGLTDGIIHIATKATFASTSKIILCSDAANKATSATNTAINLIKLDTTNQQLTVNGHSTVNNTILDSILYTKVFSGSNNSKKYAIIAKNIKYNNSILSATLKAEETKTGTVGDETLVTTFIAAQKALAGQTKNAKATTNLNASYVANVLTLKPGSRNKCYFDLNSIPTGSNGGIYSKISDIKKLEIESNTTGATSFEFKFKQQDSSKVLNLTDGLVIDDNVTITNDFTINDVNIIINADIVNNGTITKGVVIGESSKTAFPLRPGTTTNANTTAKFTNLGTVNGGFDIKGQEATGASGNNVDTFELVNGNGTTAGNITGNITLDSNDSSLKFKLTNTQGTISSNEISVTYIDNKETIKNNGSSLTITATEITNTTSSGAITATEITTTDYTKSKIINQTGAKIEADSITINKIENSGTIGKSDGSNALIITASKTYNSGTIKAKFVYSGGDTSIINSGGTITSKEIKVKTINNNKGTIKAKFAIPTSGTTKTASIINKAIIEITAAAQTAMKVDNYTGEDKSELCILFSQLSKITGPIINITKAATFTSTSKIVLCGDASTASTAKAKAKVNVTLITAATIKVATGTDANASWLTTGGTILDGILYSRVFDKNKIIKASSIIFDAGSITVDLKVVKATTGATDTLSKDVVADTSSTSQSSNASPGTTTTKTKHLEKTIKHEVAHQAVASMPKQVANIDLGELVAEIQHEEYYQQAASKYSDPEAFADAILPDTSNAQVTASSNIANKLADNISSHAISKVGSSSRPAKNLGISSGDLTDEITVWAGFSYILSLENPNAEKHDYSHTNAMVFNLGADGKLENDINIGLSYGYSRANAKVKGGSASKDKAEHTINYHSLAAYASTGFKDIDTSLSVNYSYVSSSGKDLDKKIDPYGTNIVGFNSAAIYSLLSHANTSIDIIANIGANIIMVGKHKNKSGKDTQESTNKLFNTGIGCAINKTVALSEKNQFSYNLASVYKFTKTAENKTKVEVTSGHTVEIMPRAPGAHKLNIDALLNLELNKKLSFDLDLNLTLGLGQSLLEFGGSFVTRYAF</sequence>
<proteinExistence type="predicted"/>
<evidence type="ECO:0000313" key="2">
    <source>
        <dbReference type="EMBL" id="CAB4034926.1"/>
    </source>
</evidence>
<gene>
    <name evidence="2" type="ORF">PACLA_8A063975</name>
</gene>
<reference evidence="2" key="1">
    <citation type="submission" date="2020-04" db="EMBL/GenBank/DDBJ databases">
        <authorList>
            <person name="Alioto T."/>
            <person name="Alioto T."/>
            <person name="Gomez Garrido J."/>
        </authorList>
    </citation>
    <scope>NUCLEOTIDE SEQUENCE</scope>
    <source>
        <strain evidence="2">A484AB</strain>
    </source>
</reference>